<keyword evidence="2" id="KW-0863">Zinc-finger</keyword>
<dbReference type="GeneID" id="113038239"/>
<dbReference type="KEGG" id="caua:113038239"/>
<keyword evidence="2" id="KW-0479">Metal-binding</keyword>
<keyword evidence="1" id="KW-0343">GTPase activation</keyword>
<dbReference type="SUPFAM" id="SSF57863">
    <property type="entry name" value="ArfGap/RecO-like zinc finger"/>
    <property type="match status" value="1"/>
</dbReference>
<dbReference type="InterPro" id="IPR001164">
    <property type="entry name" value="ArfGAP_dom"/>
</dbReference>
<dbReference type="Pfam" id="PF01412">
    <property type="entry name" value="ArfGap"/>
    <property type="match status" value="1"/>
</dbReference>
<keyword evidence="2" id="KW-0862">Zinc</keyword>
<dbReference type="GO" id="GO:0008360">
    <property type="term" value="P:regulation of cell shape"/>
    <property type="evidence" value="ECO:0007669"/>
    <property type="project" value="TreeGrafter"/>
</dbReference>
<feature type="domain" description="Rho-GAP" evidence="6">
    <location>
        <begin position="806"/>
        <end position="989"/>
    </location>
</feature>
<feature type="region of interest" description="Disordered" evidence="3">
    <location>
        <begin position="114"/>
        <end position="238"/>
    </location>
</feature>
<evidence type="ECO:0000259" key="4">
    <source>
        <dbReference type="PROSITE" id="PS50003"/>
    </source>
</evidence>
<dbReference type="SMART" id="SM00105">
    <property type="entry name" value="ArfGap"/>
    <property type="match status" value="1"/>
</dbReference>
<evidence type="ECO:0000256" key="3">
    <source>
        <dbReference type="SAM" id="MobiDB-lite"/>
    </source>
</evidence>
<keyword evidence="7" id="KW-1185">Reference proteome</keyword>
<feature type="compositionally biased region" description="Low complexity" evidence="3">
    <location>
        <begin position="136"/>
        <end position="145"/>
    </location>
</feature>
<evidence type="ECO:0000313" key="7">
    <source>
        <dbReference type="Proteomes" id="UP000515129"/>
    </source>
</evidence>
<dbReference type="AlphaFoldDB" id="A0A6P6IUB9"/>
<dbReference type="PANTHER" id="PTHR45899:SF5">
    <property type="entry name" value="ARF-GAP WITH RHO-GAP DOMAIN, ANK REPEAT AND PH DOMAIN-CONTAINING PROTEIN 1-LIKE"/>
    <property type="match status" value="1"/>
</dbReference>
<dbReference type="GO" id="GO:0005096">
    <property type="term" value="F:GTPase activator activity"/>
    <property type="evidence" value="ECO:0007669"/>
    <property type="project" value="UniProtKB-KW"/>
</dbReference>
<dbReference type="SUPFAM" id="SSF50729">
    <property type="entry name" value="PH domain-like"/>
    <property type="match status" value="2"/>
</dbReference>
<dbReference type="RefSeq" id="XP_026051301.1">
    <property type="nucleotide sequence ID" value="XM_026195516.1"/>
</dbReference>
<dbReference type="PROSITE" id="PS50003">
    <property type="entry name" value="PH_DOMAIN"/>
    <property type="match status" value="1"/>
</dbReference>
<sequence length="1003" mass="112445">MTSRFKVHLTFTQPMSACESRNRSNSRLNIRLLQYVFILQKSVRMSVSDPPDIIPVPKPRSRYFREGVLQPSSSERKGQLLCPDVTADTQTQIQEEESDVKREVSVDDAFRQLRSISAPPDPQHVSDTLPWPDTPPISTSPSPDTARAADAVCSDACPVTPDLLSNDPHDSNDDSLTDHGTEVRTETCTTEGIHQVPKSQDVQSKPGRPNKPRAATIRVSRKKQKLSGPHQKAEPSRSECVVAQSSWLDVWRGRKHNVLWVTLDGHVMSMWKKRTDKFTEYVFHITSITNIREQDQGRFSIHLQKKHFEFMAHSEAVRQLWLTSLYTSRGSEPITAPKQHGPLTMKDPRKKVYTAIRGFSLWIYSSKEDFTVGLGMMFVSMNIASVKATGRHSFSLITPYRTFNFSADSAKETAVWLESLNEVIRSALSYSEVALRLWSSPCNKVCADCGAANPEWASVNLLVVICEACAGAHRSMGSNWSKVRSLKLDNRVWTEPLIQLFVLYGNKAASSVWGASIPPTEQISPDVSPDQRLEFILAKYRKGLYRKAHPLATNQKLLDQRLREVVCGADVEETLSLLCSGARVSCSITDPELRSAISEAESAGQALQTELLRHNEFVAAPDFVQTRHSEEQIEELHGKLDEERFLFSQENESAACDVLDLTEVISVFDCSAGQTHEFEALSLTDSVICRADGRDALLKHMLHIMKIVLAGVVVEEDLLGVCAVSRASIRQDAALQCAEVWCTLHDGEMSIHTKHGSTDTVTLDSQTRCHLQRSENCILLESPDRTLHMQFELEHSCVRWHELVQKTLSSTTDGPQRSGSVPCSIDRCISHITQHGLTVEGLYRRCGVAPQISKLVDDLSVSPRRALLKTDELSILDISGALKQILRQSFEIIPHAHRPLWLKAAVLSDEKQRLQTYHKLLKQLPPDNRVTLAALCGHLHIVQMHSQQNRMTAHNLAVIFVVTLFQELAMNPALRQLTKELILRHREIFTSHVETGGDIITVL</sequence>
<dbReference type="PRINTS" id="PR00405">
    <property type="entry name" value="REVINTRACTNG"/>
</dbReference>
<reference evidence="8" key="1">
    <citation type="submission" date="2025-08" db="UniProtKB">
        <authorList>
            <consortium name="RefSeq"/>
        </authorList>
    </citation>
    <scope>IDENTIFICATION</scope>
    <source>
        <strain evidence="8">Wakin</strain>
        <tissue evidence="8">Muscle</tissue>
    </source>
</reference>
<dbReference type="InterPro" id="IPR000198">
    <property type="entry name" value="RhoGAP_dom"/>
</dbReference>
<dbReference type="Gene3D" id="1.10.220.150">
    <property type="entry name" value="Arf GTPase activating protein"/>
    <property type="match status" value="1"/>
</dbReference>
<feature type="domain" description="PH" evidence="4">
    <location>
        <begin position="336"/>
        <end position="425"/>
    </location>
</feature>
<dbReference type="SUPFAM" id="SSF48350">
    <property type="entry name" value="GTPase activation domain, GAP"/>
    <property type="match status" value="1"/>
</dbReference>
<dbReference type="Gene3D" id="2.30.29.30">
    <property type="entry name" value="Pleckstrin-homology domain (PH domain)/Phosphotyrosine-binding domain (PTB)"/>
    <property type="match status" value="2"/>
</dbReference>
<evidence type="ECO:0000259" key="5">
    <source>
        <dbReference type="PROSITE" id="PS50115"/>
    </source>
</evidence>
<dbReference type="InterPro" id="IPR038508">
    <property type="entry name" value="ArfGAP_dom_sf"/>
</dbReference>
<evidence type="ECO:0000256" key="1">
    <source>
        <dbReference type="ARBA" id="ARBA00022468"/>
    </source>
</evidence>
<accession>A0A6P6IUB9</accession>
<name>A0A6P6IUB9_CARAU</name>
<dbReference type="GO" id="GO:0005547">
    <property type="term" value="F:phosphatidylinositol-3,4,5-trisphosphate binding"/>
    <property type="evidence" value="ECO:0007669"/>
    <property type="project" value="TreeGrafter"/>
</dbReference>
<dbReference type="InterPro" id="IPR037278">
    <property type="entry name" value="ARFGAP/RecO"/>
</dbReference>
<proteinExistence type="predicted"/>
<dbReference type="GO" id="GO:0008270">
    <property type="term" value="F:zinc ion binding"/>
    <property type="evidence" value="ECO:0007669"/>
    <property type="project" value="UniProtKB-KW"/>
</dbReference>
<dbReference type="Gene3D" id="1.10.555.10">
    <property type="entry name" value="Rho GTPase activation protein"/>
    <property type="match status" value="1"/>
</dbReference>
<dbReference type="InterPro" id="IPR001849">
    <property type="entry name" value="PH_domain"/>
</dbReference>
<dbReference type="InterPro" id="IPR008936">
    <property type="entry name" value="Rho_GTPase_activation_prot"/>
</dbReference>
<evidence type="ECO:0000256" key="2">
    <source>
        <dbReference type="PROSITE-ProRule" id="PRU00288"/>
    </source>
</evidence>
<dbReference type="SMART" id="SM00233">
    <property type="entry name" value="PH"/>
    <property type="match status" value="3"/>
</dbReference>
<dbReference type="Pfam" id="PF00620">
    <property type="entry name" value="RhoGAP"/>
    <property type="match status" value="1"/>
</dbReference>
<organism evidence="7 8">
    <name type="scientific">Carassius auratus</name>
    <name type="common">Goldfish</name>
    <dbReference type="NCBI Taxonomy" id="7957"/>
    <lineage>
        <taxon>Eukaryota</taxon>
        <taxon>Metazoa</taxon>
        <taxon>Chordata</taxon>
        <taxon>Craniata</taxon>
        <taxon>Vertebrata</taxon>
        <taxon>Euteleostomi</taxon>
        <taxon>Actinopterygii</taxon>
        <taxon>Neopterygii</taxon>
        <taxon>Teleostei</taxon>
        <taxon>Ostariophysi</taxon>
        <taxon>Cypriniformes</taxon>
        <taxon>Cyprinidae</taxon>
        <taxon>Cyprininae</taxon>
        <taxon>Carassius</taxon>
    </lineage>
</organism>
<feature type="compositionally biased region" description="Basic and acidic residues" evidence="3">
    <location>
        <begin position="167"/>
        <end position="185"/>
    </location>
</feature>
<evidence type="ECO:0000313" key="8">
    <source>
        <dbReference type="RefSeq" id="XP_026051301.1"/>
    </source>
</evidence>
<feature type="domain" description="Arf-GAP" evidence="5">
    <location>
        <begin position="431"/>
        <end position="555"/>
    </location>
</feature>
<dbReference type="GO" id="GO:0005737">
    <property type="term" value="C:cytoplasm"/>
    <property type="evidence" value="ECO:0007669"/>
    <property type="project" value="TreeGrafter"/>
</dbReference>
<dbReference type="SMART" id="SM00324">
    <property type="entry name" value="RhoGAP"/>
    <property type="match status" value="1"/>
</dbReference>
<dbReference type="PROSITE" id="PS50115">
    <property type="entry name" value="ARFGAP"/>
    <property type="match status" value="1"/>
</dbReference>
<dbReference type="OrthoDB" id="29546at2759"/>
<dbReference type="PANTHER" id="PTHR45899">
    <property type="entry name" value="RHO GTPASE ACTIVATING PROTEIN AT 15B, ISOFORM C"/>
    <property type="match status" value="1"/>
</dbReference>
<dbReference type="Proteomes" id="UP000515129">
    <property type="component" value="Chromosome 21"/>
</dbReference>
<dbReference type="GO" id="GO:0007165">
    <property type="term" value="P:signal transduction"/>
    <property type="evidence" value="ECO:0007669"/>
    <property type="project" value="InterPro"/>
</dbReference>
<dbReference type="InterPro" id="IPR011993">
    <property type="entry name" value="PH-like_dom_sf"/>
</dbReference>
<gene>
    <name evidence="8" type="primary">LOC113038239</name>
</gene>
<feature type="compositionally biased region" description="Polar residues" evidence="3">
    <location>
        <begin position="186"/>
        <end position="203"/>
    </location>
</feature>
<protein>
    <submittedName>
        <fullName evidence="8">Arf-GAP with Rho-GAP domain, ANK repeat and PH domain-containing protein 1-like</fullName>
    </submittedName>
</protein>
<dbReference type="InterPro" id="IPR052227">
    <property type="entry name" value="Arf-Rho-GAP_ANK-PH_domain"/>
</dbReference>
<dbReference type="PROSITE" id="PS50238">
    <property type="entry name" value="RHOGAP"/>
    <property type="match status" value="1"/>
</dbReference>
<evidence type="ECO:0000259" key="6">
    <source>
        <dbReference type="PROSITE" id="PS50238"/>
    </source>
</evidence>